<sequence length="119" mass="12842">MGANRLEGPVTLCDSGGTRVCVCVRVDRWLSSPAERTVARLWADCGQETKGTVRTGERSWESGTSDLRAGCRRASSANTRWNQVLDTSTVGYARTSRGHGASQVVWVFARSLPVGDGLL</sequence>
<dbReference type="EMBL" id="OZ035825">
    <property type="protein sequence ID" value="CAL1602071.1"/>
    <property type="molecule type" value="Genomic_DNA"/>
</dbReference>
<protein>
    <submittedName>
        <fullName evidence="1">Uncharacterized protein</fullName>
    </submittedName>
</protein>
<organism evidence="1 2">
    <name type="scientific">Knipowitschia caucasica</name>
    <name type="common">Caucasian dwarf goby</name>
    <name type="synonym">Pomatoschistus caucasicus</name>
    <dbReference type="NCBI Taxonomy" id="637954"/>
    <lineage>
        <taxon>Eukaryota</taxon>
        <taxon>Metazoa</taxon>
        <taxon>Chordata</taxon>
        <taxon>Craniata</taxon>
        <taxon>Vertebrata</taxon>
        <taxon>Euteleostomi</taxon>
        <taxon>Actinopterygii</taxon>
        <taxon>Neopterygii</taxon>
        <taxon>Teleostei</taxon>
        <taxon>Neoteleostei</taxon>
        <taxon>Acanthomorphata</taxon>
        <taxon>Gobiaria</taxon>
        <taxon>Gobiiformes</taxon>
        <taxon>Gobioidei</taxon>
        <taxon>Gobiidae</taxon>
        <taxon>Gobiinae</taxon>
        <taxon>Knipowitschia</taxon>
    </lineage>
</organism>
<dbReference type="Proteomes" id="UP001497482">
    <property type="component" value="Chromosome 3"/>
</dbReference>
<gene>
    <name evidence="1" type="ORF">KC01_LOCUS29902</name>
</gene>
<name>A0AAV2LJ47_KNICA</name>
<dbReference type="AlphaFoldDB" id="A0AAV2LJ47"/>
<evidence type="ECO:0000313" key="1">
    <source>
        <dbReference type="EMBL" id="CAL1602071.1"/>
    </source>
</evidence>
<reference evidence="1 2" key="1">
    <citation type="submission" date="2024-04" db="EMBL/GenBank/DDBJ databases">
        <authorList>
            <person name="Waldvogel A.-M."/>
            <person name="Schoenle A."/>
        </authorList>
    </citation>
    <scope>NUCLEOTIDE SEQUENCE [LARGE SCALE GENOMIC DNA]</scope>
</reference>
<evidence type="ECO:0000313" key="2">
    <source>
        <dbReference type="Proteomes" id="UP001497482"/>
    </source>
</evidence>
<proteinExistence type="predicted"/>
<keyword evidence="2" id="KW-1185">Reference proteome</keyword>
<accession>A0AAV2LJ47</accession>